<evidence type="ECO:0000313" key="2">
    <source>
        <dbReference type="Proteomes" id="UP000271098"/>
    </source>
</evidence>
<protein>
    <submittedName>
        <fullName evidence="3">Transcription factor</fullName>
    </submittedName>
</protein>
<dbReference type="EMBL" id="UYRT01078896">
    <property type="protein sequence ID" value="VDN19503.1"/>
    <property type="molecule type" value="Genomic_DNA"/>
</dbReference>
<keyword evidence="2" id="KW-1185">Reference proteome</keyword>
<gene>
    <name evidence="1" type="ORF">GPUH_LOCUS11914</name>
</gene>
<dbReference type="AlphaFoldDB" id="A0A183DT73"/>
<sequence>MEGSIYQYTVFVSEQCHEVAFFGLNFDQHNSGRFCHRCGRFVRMPAGATDEVKKVRMDNHAEEWCPLASRKTVEERRAKRRRLDILGGEELHYIPCMLFNFSL</sequence>
<proteinExistence type="predicted"/>
<dbReference type="Proteomes" id="UP000271098">
    <property type="component" value="Unassembled WGS sequence"/>
</dbReference>
<evidence type="ECO:0000313" key="1">
    <source>
        <dbReference type="EMBL" id="VDN19503.1"/>
    </source>
</evidence>
<organism evidence="3">
    <name type="scientific">Gongylonema pulchrum</name>
    <dbReference type="NCBI Taxonomy" id="637853"/>
    <lineage>
        <taxon>Eukaryota</taxon>
        <taxon>Metazoa</taxon>
        <taxon>Ecdysozoa</taxon>
        <taxon>Nematoda</taxon>
        <taxon>Chromadorea</taxon>
        <taxon>Rhabditida</taxon>
        <taxon>Spirurina</taxon>
        <taxon>Spiruromorpha</taxon>
        <taxon>Spiruroidea</taxon>
        <taxon>Gongylonematidae</taxon>
        <taxon>Gongylonema</taxon>
    </lineage>
</organism>
<reference evidence="3" key="1">
    <citation type="submission" date="2016-06" db="UniProtKB">
        <authorList>
            <consortium name="WormBaseParasite"/>
        </authorList>
    </citation>
    <scope>IDENTIFICATION</scope>
</reference>
<name>A0A183DT73_9BILA</name>
<evidence type="ECO:0000313" key="3">
    <source>
        <dbReference type="WBParaSite" id="GPUH_0001192801-mRNA-1"/>
    </source>
</evidence>
<reference evidence="1 2" key="2">
    <citation type="submission" date="2018-11" db="EMBL/GenBank/DDBJ databases">
        <authorList>
            <consortium name="Pathogen Informatics"/>
        </authorList>
    </citation>
    <scope>NUCLEOTIDE SEQUENCE [LARGE SCALE GENOMIC DNA]</scope>
</reference>
<accession>A0A183DT73</accession>
<dbReference type="OrthoDB" id="5848276at2759"/>
<dbReference type="WBParaSite" id="GPUH_0001192801-mRNA-1">
    <property type="protein sequence ID" value="GPUH_0001192801-mRNA-1"/>
    <property type="gene ID" value="GPUH_0001192801"/>
</dbReference>